<comment type="function">
    <text evidence="6">Catalyzes the GTP-dependent phosphorylation of 5-hydroxy-L-lysine.</text>
</comment>
<evidence type="ECO:0000256" key="1">
    <source>
        <dbReference type="ARBA" id="ARBA00004496"/>
    </source>
</evidence>
<dbReference type="EC" id="2.7.1.81" evidence="7"/>
<evidence type="ECO:0000256" key="6">
    <source>
        <dbReference type="ARBA" id="ARBA00037368"/>
    </source>
</evidence>
<dbReference type="PANTHER" id="PTHR21064:SF1">
    <property type="entry name" value="HYDROXYLYSINE KINASE"/>
    <property type="match status" value="1"/>
</dbReference>
<name>A0AAD1G112_SPHMI</name>
<dbReference type="Gene3D" id="3.90.1200.10">
    <property type="match status" value="1"/>
</dbReference>
<proteinExistence type="predicted"/>
<dbReference type="InterPro" id="IPR050249">
    <property type="entry name" value="Pseudomonas-type_ThrB"/>
</dbReference>
<dbReference type="Pfam" id="PF01636">
    <property type="entry name" value="APH"/>
    <property type="match status" value="1"/>
</dbReference>
<keyword evidence="3" id="KW-0808">Transferase</keyword>
<dbReference type="GO" id="GO:0047992">
    <property type="term" value="F:hydroxylysine kinase activity"/>
    <property type="evidence" value="ECO:0007669"/>
    <property type="project" value="UniProtKB-EC"/>
</dbReference>
<evidence type="ECO:0000313" key="10">
    <source>
        <dbReference type="EMBL" id="BBE34091.1"/>
    </source>
</evidence>
<dbReference type="GO" id="GO:0005737">
    <property type="term" value="C:cytoplasm"/>
    <property type="evidence" value="ECO:0007669"/>
    <property type="project" value="UniProtKB-SubCell"/>
</dbReference>
<keyword evidence="4" id="KW-0418">Kinase</keyword>
<dbReference type="AlphaFoldDB" id="A0AAD1G112"/>
<comment type="subcellular location">
    <subcellularLocation>
        <location evidence="1">Cytoplasm</location>
    </subcellularLocation>
</comment>
<organism evidence="10 11">
    <name type="scientific">Sphingosinicella microcystinivorans</name>
    <dbReference type="NCBI Taxonomy" id="335406"/>
    <lineage>
        <taxon>Bacteria</taxon>
        <taxon>Pseudomonadati</taxon>
        <taxon>Pseudomonadota</taxon>
        <taxon>Alphaproteobacteria</taxon>
        <taxon>Sphingomonadales</taxon>
        <taxon>Sphingosinicellaceae</taxon>
        <taxon>Sphingosinicella</taxon>
    </lineage>
</organism>
<accession>A0AAD1G112</accession>
<protein>
    <recommendedName>
        <fullName evidence="8">Hydroxylysine kinase</fullName>
        <ecNumber evidence="7">2.7.1.81</ecNumber>
    </recommendedName>
</protein>
<evidence type="ECO:0000256" key="7">
    <source>
        <dbReference type="ARBA" id="ARBA00038873"/>
    </source>
</evidence>
<dbReference type="EMBL" id="AP018711">
    <property type="protein sequence ID" value="BBE34091.1"/>
    <property type="molecule type" value="Genomic_DNA"/>
</dbReference>
<gene>
    <name evidence="10" type="ORF">SmB9_17490</name>
</gene>
<dbReference type="KEGG" id="smic:SmB9_17490"/>
<evidence type="ECO:0000256" key="2">
    <source>
        <dbReference type="ARBA" id="ARBA00022490"/>
    </source>
</evidence>
<dbReference type="PANTHER" id="PTHR21064">
    <property type="entry name" value="AMINOGLYCOSIDE PHOSPHOTRANSFERASE DOMAIN-CONTAINING PROTEIN-RELATED"/>
    <property type="match status" value="1"/>
</dbReference>
<sequence>MPDTFELDLPLERHYGLSGSLTALSSEVESTFEANIADGSRLILKTCSRPQALESFRFQSATLADLNGAVGVLAPKVIPTLSGALMFEEHGVGGYLQTRIDGVPLHEVPRTPSMLYDVGVALARINLALASIEAPASRRPVLWNIACWPRLVELEPYLPEGPTADRVRLAMARYMEFVAPHLTTLNWQITHNDPSPFNMILTGDGVAFIDFGDGGWSPRVQDLAIAAGHFVTEAETPLGGAEYVIAGYASLICLSDAEIKLLVGLIRARHSALVLINNWRARLFPADAPYILKNVVRAEQGLSILAGLDESESEAAVRSAMALDRP</sequence>
<comment type="catalytic activity">
    <reaction evidence="5">
        <text>(5R)-5-hydroxy-L-lysine + GTP = (5R)-5-phosphooxy-L-lysine + GDP + H(+)</text>
        <dbReference type="Rhea" id="RHEA:19049"/>
        <dbReference type="ChEBI" id="CHEBI:15378"/>
        <dbReference type="ChEBI" id="CHEBI:37565"/>
        <dbReference type="ChEBI" id="CHEBI:57882"/>
        <dbReference type="ChEBI" id="CHEBI:58189"/>
        <dbReference type="ChEBI" id="CHEBI:58357"/>
        <dbReference type="EC" id="2.7.1.81"/>
    </reaction>
</comment>
<dbReference type="SUPFAM" id="SSF56112">
    <property type="entry name" value="Protein kinase-like (PK-like)"/>
    <property type="match status" value="1"/>
</dbReference>
<dbReference type="InterPro" id="IPR011009">
    <property type="entry name" value="Kinase-like_dom_sf"/>
</dbReference>
<keyword evidence="2" id="KW-0963">Cytoplasm</keyword>
<evidence type="ECO:0000256" key="5">
    <source>
        <dbReference type="ARBA" id="ARBA00036820"/>
    </source>
</evidence>
<evidence type="ECO:0000256" key="8">
    <source>
        <dbReference type="ARBA" id="ARBA00040505"/>
    </source>
</evidence>
<feature type="domain" description="Aminoglycoside phosphotransferase" evidence="9">
    <location>
        <begin position="21"/>
        <end position="236"/>
    </location>
</feature>
<evidence type="ECO:0000259" key="9">
    <source>
        <dbReference type="Pfam" id="PF01636"/>
    </source>
</evidence>
<reference evidence="10 11" key="1">
    <citation type="submission" date="2018-06" db="EMBL/GenBank/DDBJ databases">
        <title>Complete Genome Sequence of the Microcystin-Degrading Bacterium Sphingosinicella microcystinivorans Strain B-9.</title>
        <authorList>
            <person name="Jin H."/>
            <person name="Nishizawa T."/>
            <person name="Guo Y."/>
            <person name="Nishizawa A."/>
            <person name="Park H."/>
            <person name="Kato H."/>
            <person name="Tsuji K."/>
            <person name="Harada K."/>
        </authorList>
    </citation>
    <scope>NUCLEOTIDE SEQUENCE [LARGE SCALE GENOMIC DNA]</scope>
    <source>
        <strain evidence="10 11">B9</strain>
    </source>
</reference>
<dbReference type="InterPro" id="IPR002575">
    <property type="entry name" value="Aminoglycoside_PTrfase"/>
</dbReference>
<evidence type="ECO:0000256" key="4">
    <source>
        <dbReference type="ARBA" id="ARBA00022777"/>
    </source>
</evidence>
<dbReference type="Proteomes" id="UP000275727">
    <property type="component" value="Chromosome"/>
</dbReference>
<evidence type="ECO:0000313" key="11">
    <source>
        <dbReference type="Proteomes" id="UP000275727"/>
    </source>
</evidence>
<evidence type="ECO:0000256" key="3">
    <source>
        <dbReference type="ARBA" id="ARBA00022679"/>
    </source>
</evidence>